<comment type="caution">
    <text evidence="2">The sequence shown here is derived from an EMBL/GenBank/DDBJ whole genome shotgun (WGS) entry which is preliminary data.</text>
</comment>
<accession>A0A8T0NJN7</accession>
<evidence type="ECO:0000313" key="3">
    <source>
        <dbReference type="Proteomes" id="UP000823388"/>
    </source>
</evidence>
<gene>
    <name evidence="2" type="ORF">PVAP13_9KG077700</name>
</gene>
<protein>
    <submittedName>
        <fullName evidence="2">Uncharacterized protein</fullName>
    </submittedName>
</protein>
<sequence>MASALRVESGRDSTSTRGKYQQGGSLAAAGTQNPRRREPNWENLKRKFSSPLPAAQPTPEAASSPATVAAVAAAASASCRSSPAVSQGAAPRRHCVFRGRLGGLAPPLGLSAPAPAPSAGAIEVSDSSRPHGS</sequence>
<dbReference type="EMBL" id="CM029053">
    <property type="protein sequence ID" value="KAG2547306.1"/>
    <property type="molecule type" value="Genomic_DNA"/>
</dbReference>
<evidence type="ECO:0000313" key="2">
    <source>
        <dbReference type="EMBL" id="KAG2547306.1"/>
    </source>
</evidence>
<feature type="compositionally biased region" description="Low complexity" evidence="1">
    <location>
        <begin position="106"/>
        <end position="121"/>
    </location>
</feature>
<feature type="region of interest" description="Disordered" evidence="1">
    <location>
        <begin position="106"/>
        <end position="133"/>
    </location>
</feature>
<evidence type="ECO:0000256" key="1">
    <source>
        <dbReference type="SAM" id="MobiDB-lite"/>
    </source>
</evidence>
<feature type="compositionally biased region" description="Polar residues" evidence="1">
    <location>
        <begin position="12"/>
        <end position="24"/>
    </location>
</feature>
<reference evidence="2" key="1">
    <citation type="submission" date="2020-05" db="EMBL/GenBank/DDBJ databases">
        <title>WGS assembly of Panicum virgatum.</title>
        <authorList>
            <person name="Lovell J.T."/>
            <person name="Jenkins J."/>
            <person name="Shu S."/>
            <person name="Juenger T.E."/>
            <person name="Schmutz J."/>
        </authorList>
    </citation>
    <scope>NUCLEOTIDE SEQUENCE</scope>
    <source>
        <strain evidence="2">AP13</strain>
    </source>
</reference>
<keyword evidence="3" id="KW-1185">Reference proteome</keyword>
<organism evidence="2 3">
    <name type="scientific">Panicum virgatum</name>
    <name type="common">Blackwell switchgrass</name>
    <dbReference type="NCBI Taxonomy" id="38727"/>
    <lineage>
        <taxon>Eukaryota</taxon>
        <taxon>Viridiplantae</taxon>
        <taxon>Streptophyta</taxon>
        <taxon>Embryophyta</taxon>
        <taxon>Tracheophyta</taxon>
        <taxon>Spermatophyta</taxon>
        <taxon>Magnoliopsida</taxon>
        <taxon>Liliopsida</taxon>
        <taxon>Poales</taxon>
        <taxon>Poaceae</taxon>
        <taxon>PACMAD clade</taxon>
        <taxon>Panicoideae</taxon>
        <taxon>Panicodae</taxon>
        <taxon>Paniceae</taxon>
        <taxon>Panicinae</taxon>
        <taxon>Panicum</taxon>
        <taxon>Panicum sect. Hiantes</taxon>
    </lineage>
</organism>
<feature type="region of interest" description="Disordered" evidence="1">
    <location>
        <begin position="1"/>
        <end position="65"/>
    </location>
</feature>
<name>A0A8T0NJN7_PANVG</name>
<proteinExistence type="predicted"/>
<feature type="compositionally biased region" description="Low complexity" evidence="1">
    <location>
        <begin position="53"/>
        <end position="65"/>
    </location>
</feature>
<dbReference type="AlphaFoldDB" id="A0A8T0NJN7"/>
<dbReference type="Proteomes" id="UP000823388">
    <property type="component" value="Chromosome 9K"/>
</dbReference>
<feature type="compositionally biased region" description="Basic and acidic residues" evidence="1">
    <location>
        <begin position="35"/>
        <end position="45"/>
    </location>
</feature>